<gene>
    <name evidence="2" type="ORF">B0174_05350</name>
</gene>
<evidence type="ECO:0000313" key="2">
    <source>
        <dbReference type="EMBL" id="PUE64936.1"/>
    </source>
</evidence>
<comment type="caution">
    <text evidence="2">The sequence shown here is derived from an EMBL/GenBank/DDBJ whole genome shotgun (WGS) entry which is preliminary data.</text>
</comment>
<dbReference type="RefSeq" id="WP_108558634.1">
    <property type="nucleotide sequence ID" value="NZ_MUXE01000006.1"/>
</dbReference>
<keyword evidence="1" id="KW-0472">Membrane</keyword>
<proteinExistence type="predicted"/>
<evidence type="ECO:0008006" key="4">
    <source>
        <dbReference type="Google" id="ProtNLM"/>
    </source>
</evidence>
<protein>
    <recommendedName>
        <fullName evidence="4">Tetratricopeptide repeat-like domain-containing protein</fullName>
    </recommendedName>
</protein>
<sequence>MSIKENVDYVKTELSSEERFLESFVKSERFFKKYKTLIFAFVIIIIVGIISFFIKENIAQSNKLKANIAFNQVLQNSNDTEALAILKDKNPQLYDIALYLQAKKEDKAIQISVPFLKELSKYQTALSGKNISELDNLSMQNDFLLKEFAIFNKALFLTNEGKFNEAKTTLALIPQTSKAFELAKLLNHYLLTK</sequence>
<keyword evidence="1" id="KW-0812">Transmembrane</keyword>
<keyword evidence="3" id="KW-1185">Reference proteome</keyword>
<feature type="transmembrane region" description="Helical" evidence="1">
    <location>
        <begin position="36"/>
        <end position="54"/>
    </location>
</feature>
<dbReference type="OrthoDB" id="5334020at2"/>
<accession>A0A363D0S2</accession>
<dbReference type="Proteomes" id="UP000251135">
    <property type="component" value="Unassembled WGS sequence"/>
</dbReference>
<organism evidence="2 3">
    <name type="scientific">Arcobacter caeni</name>
    <dbReference type="NCBI Taxonomy" id="1912877"/>
    <lineage>
        <taxon>Bacteria</taxon>
        <taxon>Pseudomonadati</taxon>
        <taxon>Campylobacterota</taxon>
        <taxon>Epsilonproteobacteria</taxon>
        <taxon>Campylobacterales</taxon>
        <taxon>Arcobacteraceae</taxon>
        <taxon>Arcobacter</taxon>
    </lineage>
</organism>
<reference evidence="2" key="1">
    <citation type="submission" date="2017-02" db="EMBL/GenBank/DDBJ databases">
        <title>Arcobacter caeni sp. nov, a new Arcobacter species isolated from reclaimed water.</title>
        <authorList>
            <person name="Figueras M.J."/>
            <person name="Perez-Cataluna A."/>
            <person name="Salas-Masso N."/>
        </authorList>
    </citation>
    <scope>NUCLEOTIDE SEQUENCE [LARGE SCALE GENOMIC DNA]</scope>
    <source>
        <strain evidence="2">RW17-10</strain>
    </source>
</reference>
<evidence type="ECO:0000313" key="3">
    <source>
        <dbReference type="Proteomes" id="UP000251135"/>
    </source>
</evidence>
<dbReference type="EMBL" id="MUXE01000006">
    <property type="protein sequence ID" value="PUE64936.1"/>
    <property type="molecule type" value="Genomic_DNA"/>
</dbReference>
<dbReference type="AlphaFoldDB" id="A0A363D0S2"/>
<evidence type="ECO:0000256" key="1">
    <source>
        <dbReference type="SAM" id="Phobius"/>
    </source>
</evidence>
<name>A0A363D0S2_9BACT</name>
<keyword evidence="1" id="KW-1133">Transmembrane helix</keyword>